<dbReference type="AlphaFoldDB" id="X1KCS3"/>
<comment type="caution">
    <text evidence="2">The sequence shown here is derived from an EMBL/GenBank/DDBJ whole genome shotgun (WGS) entry which is preliminary data.</text>
</comment>
<dbReference type="EMBL" id="BARU01047889">
    <property type="protein sequence ID" value="GAH91440.1"/>
    <property type="molecule type" value="Genomic_DNA"/>
</dbReference>
<organism evidence="2">
    <name type="scientific">marine sediment metagenome</name>
    <dbReference type="NCBI Taxonomy" id="412755"/>
    <lineage>
        <taxon>unclassified sequences</taxon>
        <taxon>metagenomes</taxon>
        <taxon>ecological metagenomes</taxon>
    </lineage>
</organism>
<proteinExistence type="predicted"/>
<evidence type="ECO:0000256" key="1">
    <source>
        <dbReference type="SAM" id="Coils"/>
    </source>
</evidence>
<reference evidence="2" key="1">
    <citation type="journal article" date="2014" name="Front. Microbiol.">
        <title>High frequency of phylogenetically diverse reductive dehalogenase-homologous genes in deep subseafloor sedimentary metagenomes.</title>
        <authorList>
            <person name="Kawai M."/>
            <person name="Futagami T."/>
            <person name="Toyoda A."/>
            <person name="Takaki Y."/>
            <person name="Nishi S."/>
            <person name="Hori S."/>
            <person name="Arai W."/>
            <person name="Tsubouchi T."/>
            <person name="Morono Y."/>
            <person name="Uchiyama I."/>
            <person name="Ito T."/>
            <person name="Fujiyama A."/>
            <person name="Inagaki F."/>
            <person name="Takami H."/>
        </authorList>
    </citation>
    <scope>NUCLEOTIDE SEQUENCE</scope>
    <source>
        <strain evidence="2">Expedition CK06-06</strain>
    </source>
</reference>
<evidence type="ECO:0000313" key="2">
    <source>
        <dbReference type="EMBL" id="GAH91440.1"/>
    </source>
</evidence>
<name>X1KCS3_9ZZZZ</name>
<feature type="coiled-coil region" evidence="1">
    <location>
        <begin position="30"/>
        <end position="71"/>
    </location>
</feature>
<sequence length="92" mass="10875">FVKLLIGKVVKMVIFVRQIKDVMTIEDQLRQKYEEKIENINSDIKTKEEEIEQLKKEEESLAEELKTNISKIWDTLGLPFEPFISHTPIPPY</sequence>
<keyword evidence="1" id="KW-0175">Coiled coil</keyword>
<feature type="non-terminal residue" evidence="2">
    <location>
        <position position="1"/>
    </location>
</feature>
<gene>
    <name evidence="2" type="ORF">S03H2_71503</name>
</gene>
<feature type="non-terminal residue" evidence="2">
    <location>
        <position position="92"/>
    </location>
</feature>
<protein>
    <submittedName>
        <fullName evidence="2">Uncharacterized protein</fullName>
    </submittedName>
</protein>
<accession>X1KCS3</accession>